<dbReference type="OrthoDB" id="73997at2759"/>
<comment type="similarity">
    <text evidence="1">Belongs to the THADA family.</text>
</comment>
<evidence type="ECO:0000259" key="4">
    <source>
        <dbReference type="Pfam" id="PF10350"/>
    </source>
</evidence>
<feature type="domain" description="DUF2428" evidence="4">
    <location>
        <begin position="927"/>
        <end position="1188"/>
    </location>
</feature>
<dbReference type="Pfam" id="PF25150">
    <property type="entry name" value="TPR_Trm732"/>
    <property type="match status" value="1"/>
</dbReference>
<reference evidence="7" key="2">
    <citation type="submission" date="2020-05" db="UniProtKB">
        <authorList>
            <consortium name="Ensembl"/>
        </authorList>
    </citation>
    <scope>IDENTIFICATION</scope>
</reference>
<evidence type="ECO:0000313" key="10">
    <source>
        <dbReference type="Xenbase" id="XB-GENE-29081331"/>
    </source>
</evidence>
<dbReference type="Xenbase" id="XB-GENE-29081331">
    <property type="gene designation" value="LOC100492758"/>
</dbReference>
<sequence>MVFTFGIWDGWHLKSNIMAAPCVPHVQEMLRETGHCALFYKDNGLETLSAVVLSLQKYAEASVKRCKDKHLEEAFRHLGSTENVLGTLSDAEVCPLIKCVVACQTEACHSTSLFQKLEKMIAKLSEVRPGLVSQQVESLLSQLFQRKETGDENYQVLHVKDLQTVCMYLEGSYMGRKYFKQHLHLLLSKVSATFSLLLQNQAKQREDSCYLTVKVCLQMFRELGEDITPLVWIPACTTSPLQSIFSSLLKVITSQNVCPDTRLLAGTAVASLAIIGPDAVLGAHACLTLMQQLRKESYEQIRFGELHVSITRPLLDELSLVVLLRGLLTCSSADLLTSELPAFNQNKTTLELLLPFVVSVCEGKKEHYYSFQVFCLWLQRLRELTAHILKVRGICALAADQESLCLVTRLLWSGAEMQVDGMSDLVLSCFQHFFHIYHTECQFLGLPVEPMFQEMLKKITEISWQSRSRYIPLCALLPFIGPKKVLEFYPELPTDLFRCLCINYLCPPAAETYRVFISLQHAEWSRNGQQDEKEMARLWAINWLAPLCDALTSIKRSLQTNSATYFLPCTLRCFPGSTALLANHLQSSDPTEMRGWVSLLQCQKIVLGSVTDEINVKLQLCLESGDDGVRLSALNFLCCSPRSCQPPAPHELKMIKKFLPFNLGCDSPGFRQQLQAVLKKVTERLRDVALAALRKKRTKEEEISQVVDFVEWLLQLSVSSLSPAGNYQRCCSGLLLLSGLLESCTDSWTPQRKKGQPPSDMPVLLNYAREKGCWDFFSPPNMQALLGCMQDSTNEIRELASDLLVRFFPAAPESLTLAMFDLGQEFICSPRVSVAEAGALLLKTVMQRLDRGLPFPSDAPCSAMSFIIYLTNKLEDHYHCAQKNMLHAATCKPLHGVLSALRLCLLDVPSVKKSLSDPDLADRWLCLFEDLVSSLKDITSFILSVLYGTHGEEGSEAAAPSFADMGKAVSALIAQGQGLDEVRGDVFLSEEHSLIMTCCWVSLKEIGLLLGPLVEKLICGQTALLSTSAVHKSVEMYQDICFRCRHWGAVDGCSAGFTRLCSVLLNHEDPTLRAIPKDMIEQALARCRSQNSLSVTRRAAGFPVLLQCILCAEGTLQPLLTYSVQNLLELAQEPLPSHWDQTRDLPQVAAVHALQTLMRSAGLRSSLLVYAVPLMSLALCSLRSPCWAMRNAALQLFSALTSGILGISRSDADSSVQSTLSLGTLLRRFPGMQDVLLKELGTAQHADKMLHPSVHPPLALLAKLQAGGDNDASCFLDPLLKLAGNPIYAVRVMAARALVPVVQVMNYHALLLQLVGKLPQDNESVSHNSLHGNLLQIHALLVPAVKERCLTQDVREMVQQKLLAVLWLLSPAQKCPLVRAAFLDILSVLVPSCGKDFARLVREAILNTLKVQSLEVGSAVFHDACVAYLCNEAASSSDATFYPHVIFFLRAGEPAALKWVNEYRECDLPLNLARIVRDTLQAMLCSKLLSEDPSAGLMLYLESFVHIHTTCTQLADLPPSETPDMQCIHVLLSLLESHKVTPQLRSCALSTVGLLLKHWSMKDIVSLVSIWLSAIFRCANVSCEKLRLGAAQALQLAGTQLVRLALNEREPSVTSLAVRAIACGVDLLQDEDRSVREAAAKFAASVLGHPAKLTMQSNWALLHLFKLLSESFQDSEESLNALLLRLPPFDVDAALSSLSERSVNLYEEDQPNVFADSRQLTLLLLPQISSIMNSASLSSAVLPWIASTLAPLRQQIQRCLHWCTEQGSISQLWLKASGCPRLHVAVLGLLVRSELVLKALQTLSKSEVLVTNLDISLSCLKDELSELRAQLTLHGIGLNVESL</sequence>
<organism evidence="7">
    <name type="scientific">Xenopus tropicalis</name>
    <name type="common">Western clawed frog</name>
    <name type="synonym">Silurana tropicalis</name>
    <dbReference type="NCBI Taxonomy" id="8364"/>
    <lineage>
        <taxon>Eukaryota</taxon>
        <taxon>Metazoa</taxon>
        <taxon>Chordata</taxon>
        <taxon>Craniata</taxon>
        <taxon>Vertebrata</taxon>
        <taxon>Euteleostomi</taxon>
        <taxon>Amphibia</taxon>
        <taxon>Batrachia</taxon>
        <taxon>Anura</taxon>
        <taxon>Pipoidea</taxon>
        <taxon>Pipidae</taxon>
        <taxon>Xenopodinae</taxon>
        <taxon>Xenopus</taxon>
        <taxon>Silurana</taxon>
    </lineage>
</organism>
<dbReference type="Ensembl" id="ENSXETT00000085633">
    <property type="protein sequence ID" value="ENSXETP00000075735"/>
    <property type="gene ID" value="ENSXETG00000039203"/>
</dbReference>
<evidence type="ECO:0000256" key="2">
    <source>
        <dbReference type="ARBA" id="ARBA00022694"/>
    </source>
</evidence>
<dbReference type="OMA" id="RSPCWAM"/>
<dbReference type="InterPro" id="IPR016024">
    <property type="entry name" value="ARM-type_fold"/>
</dbReference>
<dbReference type="GeneTree" id="ENSGT00940000165952"/>
<comment type="function">
    <text evidence="3">Together with methyltransferase FTSJ1, methylates the 2'-O-ribose of nucleotides at position 32 of the anticodon loop of substrate tRNAs.</text>
</comment>
<dbReference type="GO" id="GO:0030488">
    <property type="term" value="P:tRNA methylation"/>
    <property type="evidence" value="ECO:0000318"/>
    <property type="project" value="GO_Central"/>
</dbReference>
<dbReference type="Proteomes" id="UP000008143">
    <property type="component" value="Chromosome 1"/>
</dbReference>
<dbReference type="InterPro" id="IPR019442">
    <property type="entry name" value="THADA/TRM732_DUF2428"/>
</dbReference>
<evidence type="ECO:0000259" key="6">
    <source>
        <dbReference type="Pfam" id="PF25151"/>
    </source>
</evidence>
<reference evidence="9" key="3">
    <citation type="submission" date="2025-04" db="UniProtKB">
        <authorList>
            <consortium name="RefSeq"/>
        </authorList>
    </citation>
    <scope>IDENTIFICATION</scope>
    <source>
        <strain evidence="9">Nigerian</strain>
        <tissue evidence="9">Liver and blood</tissue>
    </source>
</reference>
<dbReference type="InterPro" id="IPR051954">
    <property type="entry name" value="tRNA_methyltransferase_THADA"/>
</dbReference>
<dbReference type="GeneID" id="100492758"/>
<evidence type="ECO:0000313" key="8">
    <source>
        <dbReference type="Proteomes" id="UP000008143"/>
    </source>
</evidence>
<dbReference type="AGR" id="Xenbase:XB-GENE-29081331"/>
<evidence type="ECO:0000256" key="1">
    <source>
        <dbReference type="ARBA" id="ARBA00010409"/>
    </source>
</evidence>
<proteinExistence type="inferred from homology"/>
<feature type="domain" description="tRNA (32-2'-O)-methyltransferase regulator THADA-like C-terminal TPR repeats region" evidence="6">
    <location>
        <begin position="1190"/>
        <end position="1340"/>
    </location>
</feature>
<protein>
    <submittedName>
        <fullName evidence="7 9">Thyroid adenoma-associated protein homolog</fullName>
    </submittedName>
</protein>
<evidence type="ECO:0000313" key="7">
    <source>
        <dbReference type="Ensembl" id="ENSXETP00000075735"/>
    </source>
</evidence>
<gene>
    <name evidence="7 9 10" type="primary">LOC100492758</name>
</gene>
<dbReference type="PANTHER" id="PTHR14387">
    <property type="entry name" value="THADA/DEATH RECEPTOR INTERACTING PROTEIN"/>
    <property type="match status" value="1"/>
</dbReference>
<dbReference type="Bgee" id="ENSXETG00000039203">
    <property type="expression patterns" value="Expressed in 2-cell stage embryo and 15 other cell types or tissues"/>
</dbReference>
<dbReference type="InterPro" id="IPR056842">
    <property type="entry name" value="THADA-like_TPR_C"/>
</dbReference>
<dbReference type="Pfam" id="PF25151">
    <property type="entry name" value="TPR_Trm732_C"/>
    <property type="match status" value="1"/>
</dbReference>
<dbReference type="RefSeq" id="XP_017945715.2">
    <property type="nucleotide sequence ID" value="XM_018090226.2"/>
</dbReference>
<accession>A0A6I8R3A6</accession>
<dbReference type="SUPFAM" id="SSF48371">
    <property type="entry name" value="ARM repeat"/>
    <property type="match status" value="2"/>
</dbReference>
<name>A0A6I8R3A6_XENTR</name>
<reference evidence="7" key="1">
    <citation type="journal article" date="2010" name="Science">
        <title>The genome of the Western clawed frog Xenopus tropicalis.</title>
        <authorList>
            <person name="Hellsten U."/>
            <person name="Harland R.M."/>
            <person name="Gilchrist M.J."/>
            <person name="Hendrix D."/>
            <person name="Jurka J."/>
            <person name="Kapitonov V."/>
            <person name="Ovcharenko I."/>
            <person name="Putnam N.H."/>
            <person name="Shu S."/>
            <person name="Taher L."/>
            <person name="Blitz I.L."/>
            <person name="Blumberg B."/>
            <person name="Dichmann D.S."/>
            <person name="Dubchak I."/>
            <person name="Amaya E."/>
            <person name="Detter J.C."/>
            <person name="Fletcher R."/>
            <person name="Gerhard D.S."/>
            <person name="Goodstein D."/>
            <person name="Graves T."/>
            <person name="Grigoriev I.V."/>
            <person name="Grimwood J."/>
            <person name="Kawashima T."/>
            <person name="Lindquist E."/>
            <person name="Lucas S.M."/>
            <person name="Mead P.E."/>
            <person name="Mitros T."/>
            <person name="Ogino H."/>
            <person name="Ohta Y."/>
            <person name="Poliakov A.V."/>
            <person name="Pollet N."/>
            <person name="Robert J."/>
            <person name="Salamov A."/>
            <person name="Sater A.K."/>
            <person name="Schmutz J."/>
            <person name="Terry A."/>
            <person name="Vize P.D."/>
            <person name="Warren W.C."/>
            <person name="Wells D."/>
            <person name="Wills A."/>
            <person name="Wilson R.K."/>
            <person name="Zimmerman L.B."/>
            <person name="Zorn A.M."/>
            <person name="Grainger R."/>
            <person name="Grammer T."/>
            <person name="Khokha M.K."/>
            <person name="Richardson P.M."/>
            <person name="Rokhsar D.S."/>
        </authorList>
    </citation>
    <scope>NUCLEOTIDE SEQUENCE [LARGE SCALE GENOMIC DNA]</scope>
    <source>
        <strain evidence="7">Nigerian</strain>
    </source>
</reference>
<dbReference type="KEGG" id="xtr:100492758"/>
<evidence type="ECO:0000313" key="9">
    <source>
        <dbReference type="RefSeq" id="XP_017945715.2"/>
    </source>
</evidence>
<keyword evidence="2" id="KW-0819">tRNA processing</keyword>
<dbReference type="Pfam" id="PF10350">
    <property type="entry name" value="DUF2428"/>
    <property type="match status" value="1"/>
</dbReference>
<dbReference type="InterPro" id="IPR056843">
    <property type="entry name" value="THADA-like_TPR"/>
</dbReference>
<feature type="domain" description="tRNA (32-2'-O)-methyltransferase regulator THADA-like TPR repeats region" evidence="5">
    <location>
        <begin position="539"/>
        <end position="752"/>
    </location>
</feature>
<evidence type="ECO:0000259" key="5">
    <source>
        <dbReference type="Pfam" id="PF25150"/>
    </source>
</evidence>
<dbReference type="PANTHER" id="PTHR14387:SF0">
    <property type="entry name" value="DUF2428 DOMAIN-CONTAINING PROTEIN"/>
    <property type="match status" value="1"/>
</dbReference>
<evidence type="ECO:0000256" key="3">
    <source>
        <dbReference type="ARBA" id="ARBA00035625"/>
    </source>
</evidence>
<keyword evidence="8" id="KW-1185">Reference proteome</keyword>